<proteinExistence type="predicted"/>
<dbReference type="EMBL" id="VJMJ01000070">
    <property type="protein sequence ID" value="KAF0738718.1"/>
    <property type="molecule type" value="Genomic_DNA"/>
</dbReference>
<name>A0A6G0XET5_9STRA</name>
<dbReference type="AlphaFoldDB" id="A0A6G0XET5"/>
<feature type="transmembrane region" description="Helical" evidence="1">
    <location>
        <begin position="7"/>
        <end position="24"/>
    </location>
</feature>
<dbReference type="Pfam" id="PF05439">
    <property type="entry name" value="JTB"/>
    <property type="match status" value="1"/>
</dbReference>
<accession>A0A6G0XET5</accession>
<keyword evidence="1" id="KW-0472">Membrane</keyword>
<dbReference type="InterPro" id="IPR008657">
    <property type="entry name" value="JTB"/>
</dbReference>
<organism evidence="2 3">
    <name type="scientific">Aphanomyces euteiches</name>
    <dbReference type="NCBI Taxonomy" id="100861"/>
    <lineage>
        <taxon>Eukaryota</taxon>
        <taxon>Sar</taxon>
        <taxon>Stramenopiles</taxon>
        <taxon>Oomycota</taxon>
        <taxon>Saprolegniomycetes</taxon>
        <taxon>Saprolegniales</taxon>
        <taxon>Verrucalvaceae</taxon>
        <taxon>Aphanomyces</taxon>
    </lineage>
</organism>
<evidence type="ECO:0000256" key="1">
    <source>
        <dbReference type="SAM" id="Phobius"/>
    </source>
</evidence>
<protein>
    <submittedName>
        <fullName evidence="2">Uncharacterized protein</fullName>
    </submittedName>
</protein>
<feature type="transmembrane region" description="Helical" evidence="1">
    <location>
        <begin position="84"/>
        <end position="106"/>
    </location>
</feature>
<dbReference type="PROSITE" id="PS51257">
    <property type="entry name" value="PROKAR_LIPOPROTEIN"/>
    <property type="match status" value="1"/>
</dbReference>
<evidence type="ECO:0000313" key="3">
    <source>
        <dbReference type="Proteomes" id="UP000481153"/>
    </source>
</evidence>
<keyword evidence="1" id="KW-1133">Transmembrane helix</keyword>
<keyword evidence="3" id="KW-1185">Reference proteome</keyword>
<dbReference type="VEuPathDB" id="FungiDB:AeMF1_001982"/>
<keyword evidence="1" id="KW-0812">Transmembrane</keyword>
<evidence type="ECO:0000313" key="2">
    <source>
        <dbReference type="EMBL" id="KAF0738718.1"/>
    </source>
</evidence>
<sequence length="135" mass="14996">MALRSSVYVRLSAIHLAMTALTYAQNTANPISASCVIVGDCLPCAKSEMSEQFCKMSGHKQELSCLEGGVNRTKFKECIAVSSAYSGFHVVVMFEVIMLLLLLLAFQALRKEKQKYVSSFDKRKDPHTPSKPFQI</sequence>
<gene>
    <name evidence="2" type="ORF">Ae201684_005339</name>
</gene>
<reference evidence="2 3" key="1">
    <citation type="submission" date="2019-07" db="EMBL/GenBank/DDBJ databases">
        <title>Genomics analysis of Aphanomyces spp. identifies a new class of oomycete effector associated with host adaptation.</title>
        <authorList>
            <person name="Gaulin E."/>
        </authorList>
    </citation>
    <scope>NUCLEOTIDE SEQUENCE [LARGE SCALE GENOMIC DNA]</scope>
    <source>
        <strain evidence="2 3">ATCC 201684</strain>
    </source>
</reference>
<dbReference type="Proteomes" id="UP000481153">
    <property type="component" value="Unassembled WGS sequence"/>
</dbReference>
<comment type="caution">
    <text evidence="2">The sequence shown here is derived from an EMBL/GenBank/DDBJ whole genome shotgun (WGS) entry which is preliminary data.</text>
</comment>
<dbReference type="GO" id="GO:0016020">
    <property type="term" value="C:membrane"/>
    <property type="evidence" value="ECO:0007669"/>
    <property type="project" value="InterPro"/>
</dbReference>